<keyword evidence="1" id="KW-0378">Hydrolase</keyword>
<organism evidence="4">
    <name type="scientific">freshwater metagenome</name>
    <dbReference type="NCBI Taxonomy" id="449393"/>
    <lineage>
        <taxon>unclassified sequences</taxon>
        <taxon>metagenomes</taxon>
        <taxon>ecological metagenomes</taxon>
    </lineage>
</organism>
<proteinExistence type="predicted"/>
<dbReference type="EMBL" id="CAFABA010000192">
    <property type="protein sequence ID" value="CAB4836546.1"/>
    <property type="molecule type" value="Genomic_DNA"/>
</dbReference>
<dbReference type="InterPro" id="IPR000073">
    <property type="entry name" value="AB_hydrolase_1"/>
</dbReference>
<evidence type="ECO:0000313" key="4">
    <source>
        <dbReference type="EMBL" id="CAB4836546.1"/>
    </source>
</evidence>
<dbReference type="Pfam" id="PF00561">
    <property type="entry name" value="Abhydrolase_1"/>
    <property type="match status" value="1"/>
</dbReference>
<sequence length="263" mass="28152">MAIRDVDIGDASLRVESQGDGPPVVMHPSLGRWSRDFDSLAAAIVKAGFNAFSIDPRGIGESSAPLEVTTLQSCADDVLAVIGALGLQSVHLIGHAFGNRVMRQVASNRHDLVRSIVLLGAGGRVHGDQEARTAVGRCFELDLPDAERLQAVETAFFAPGNDPRVWTDGWFPIAKDAQQQALVGADPTQWWLGGIAPMLIVQGLQDRAAPPENGRQLQRKRVAPTELVEINGAGHALLPEQPDIIATNVASFLRRVERAGEGL</sequence>
<dbReference type="PANTHER" id="PTHR43798">
    <property type="entry name" value="MONOACYLGLYCEROL LIPASE"/>
    <property type="match status" value="1"/>
</dbReference>
<dbReference type="InterPro" id="IPR029058">
    <property type="entry name" value="AB_hydrolase_fold"/>
</dbReference>
<dbReference type="EMBL" id="CAFBOS010000201">
    <property type="protein sequence ID" value="CAB5016710.1"/>
    <property type="molecule type" value="Genomic_DNA"/>
</dbReference>
<accession>A0A6J7AU19</accession>
<reference evidence="4" key="1">
    <citation type="submission" date="2020-05" db="EMBL/GenBank/DDBJ databases">
        <authorList>
            <person name="Chiriac C."/>
            <person name="Salcher M."/>
            <person name="Ghai R."/>
            <person name="Kavagutti S V."/>
        </authorList>
    </citation>
    <scope>NUCLEOTIDE SEQUENCE</scope>
</reference>
<feature type="domain" description="AB hydrolase-1" evidence="2">
    <location>
        <begin position="22"/>
        <end position="125"/>
    </location>
</feature>
<dbReference type="EMBL" id="CAEZYR010000186">
    <property type="protein sequence ID" value="CAB4771569.1"/>
    <property type="molecule type" value="Genomic_DNA"/>
</dbReference>
<evidence type="ECO:0000259" key="2">
    <source>
        <dbReference type="Pfam" id="PF00561"/>
    </source>
</evidence>
<dbReference type="PANTHER" id="PTHR43798:SF31">
    <property type="entry name" value="AB HYDROLASE SUPERFAMILY PROTEIN YCLE"/>
    <property type="match status" value="1"/>
</dbReference>
<evidence type="ECO:0000313" key="3">
    <source>
        <dbReference type="EMBL" id="CAB4771569.1"/>
    </source>
</evidence>
<dbReference type="AlphaFoldDB" id="A0A6J7AU19"/>
<protein>
    <submittedName>
        <fullName evidence="4">Unannotated protein</fullName>
    </submittedName>
</protein>
<dbReference type="InterPro" id="IPR050266">
    <property type="entry name" value="AB_hydrolase_sf"/>
</dbReference>
<dbReference type="GO" id="GO:0016787">
    <property type="term" value="F:hydrolase activity"/>
    <property type="evidence" value="ECO:0007669"/>
    <property type="project" value="UniProtKB-KW"/>
</dbReference>
<dbReference type="GO" id="GO:0016020">
    <property type="term" value="C:membrane"/>
    <property type="evidence" value="ECO:0007669"/>
    <property type="project" value="TreeGrafter"/>
</dbReference>
<gene>
    <name evidence="3" type="ORF">UFOPK2754_03122</name>
    <name evidence="4" type="ORF">UFOPK3139_02990</name>
    <name evidence="5" type="ORF">UFOPK3967_02536</name>
</gene>
<dbReference type="SUPFAM" id="SSF53474">
    <property type="entry name" value="alpha/beta-Hydrolases"/>
    <property type="match status" value="1"/>
</dbReference>
<evidence type="ECO:0000256" key="1">
    <source>
        <dbReference type="ARBA" id="ARBA00022801"/>
    </source>
</evidence>
<evidence type="ECO:0000313" key="5">
    <source>
        <dbReference type="EMBL" id="CAB5016710.1"/>
    </source>
</evidence>
<name>A0A6J7AU19_9ZZZZ</name>
<dbReference type="Gene3D" id="3.40.50.1820">
    <property type="entry name" value="alpha/beta hydrolase"/>
    <property type="match status" value="1"/>
</dbReference>